<dbReference type="RefSeq" id="WP_263337908.1">
    <property type="nucleotide sequence ID" value="NZ_JAGSYH010000004.1"/>
</dbReference>
<gene>
    <name evidence="2" type="ORF">ACFPT7_06725</name>
</gene>
<dbReference type="Proteomes" id="UP001596091">
    <property type="component" value="Unassembled WGS sequence"/>
</dbReference>
<keyword evidence="1" id="KW-0732">Signal</keyword>
<dbReference type="InterPro" id="IPR012341">
    <property type="entry name" value="6hp_glycosidase-like_sf"/>
</dbReference>
<dbReference type="SUPFAM" id="SSF48208">
    <property type="entry name" value="Six-hairpin glycosidases"/>
    <property type="match status" value="1"/>
</dbReference>
<evidence type="ECO:0008006" key="4">
    <source>
        <dbReference type="Google" id="ProtNLM"/>
    </source>
</evidence>
<feature type="chain" id="PRO_5047343382" description="Six-hairpin glycosidase-like protein" evidence="1">
    <location>
        <begin position="20"/>
        <end position="655"/>
    </location>
</feature>
<dbReference type="InterPro" id="IPR008928">
    <property type="entry name" value="6-hairpin_glycosidase_sf"/>
</dbReference>
<dbReference type="EMBL" id="JBHSPH010000002">
    <property type="protein sequence ID" value="MFC5861980.1"/>
    <property type="molecule type" value="Genomic_DNA"/>
</dbReference>
<protein>
    <recommendedName>
        <fullName evidence="4">Six-hairpin glycosidase-like protein</fullName>
    </recommendedName>
</protein>
<feature type="signal peptide" evidence="1">
    <location>
        <begin position="1"/>
        <end position="19"/>
    </location>
</feature>
<keyword evidence="3" id="KW-1185">Reference proteome</keyword>
<accession>A0ABW1ED70</accession>
<proteinExistence type="predicted"/>
<sequence>MRALVIVSLLVGMCGGAVAQGSGASVESAWKPQGILQAVENASVTATGDELRVVRTDADAPVKMVFAHCTGIGVEREADQWWVLPIGVLAGEEHAEIRANGALWVLPLDAESKDHSWYLKLDGGEVSATKSDAGLTVLVNADHATLREAEARPHSDPLGNRFSIAIAGGEGLEDALAGFYWGTMLPSVVEKTMAAHFKYSSGYVLSTLNVKSYAGSYPAVDHEFQIKGRLAMGSELDLDVVKRMIGLQFQLMKDDPEGLFRAPCSVQPDGRREYHVRRNSEDNRVNAAMFPVTGNIEVVEEAWRYYEARKDAAWLKENIGNLENAAGWTLAHVDRYGRLWSDVYYEDQVMKDGRVTQAQGFAARSFALMAKMERVAEREAKAAEYDGIAGKMAKVLVAPLPMGYWDERNQRFIDWVDRDGRVHDHIHLVANALPVLLGYATKEQAAAVRKLIEENAGQFERFPSFLSADIAGYTRSEIGSGGPYDLSAAGRYWYWDAAYRESQGEGAVLLDQLKKVAAEGAKNNYLMGERYDMDYVYYIDGKNAHGAERYYEYPNVFTAVLIGKWLGVTKAADVDAAVAPHITGYGDVELRQPEYALRYRYSSDGFVLRNLSDKTRRFAVDLSAFGGAHFRLIGKHGDTRGVITLGPQEEAHWVQ</sequence>
<evidence type="ECO:0000256" key="1">
    <source>
        <dbReference type="SAM" id="SignalP"/>
    </source>
</evidence>
<evidence type="ECO:0000313" key="2">
    <source>
        <dbReference type="EMBL" id="MFC5861980.1"/>
    </source>
</evidence>
<evidence type="ECO:0000313" key="3">
    <source>
        <dbReference type="Proteomes" id="UP001596091"/>
    </source>
</evidence>
<reference evidence="3" key="1">
    <citation type="journal article" date="2019" name="Int. J. Syst. Evol. Microbiol.">
        <title>The Global Catalogue of Microorganisms (GCM) 10K type strain sequencing project: providing services to taxonomists for standard genome sequencing and annotation.</title>
        <authorList>
            <consortium name="The Broad Institute Genomics Platform"/>
            <consortium name="The Broad Institute Genome Sequencing Center for Infectious Disease"/>
            <person name="Wu L."/>
            <person name="Ma J."/>
        </authorList>
    </citation>
    <scope>NUCLEOTIDE SEQUENCE [LARGE SCALE GENOMIC DNA]</scope>
    <source>
        <strain evidence="3">JCM 4087</strain>
    </source>
</reference>
<organism evidence="2 3">
    <name type="scientific">Acidicapsa dinghuensis</name>
    <dbReference type="NCBI Taxonomy" id="2218256"/>
    <lineage>
        <taxon>Bacteria</taxon>
        <taxon>Pseudomonadati</taxon>
        <taxon>Acidobacteriota</taxon>
        <taxon>Terriglobia</taxon>
        <taxon>Terriglobales</taxon>
        <taxon>Acidobacteriaceae</taxon>
        <taxon>Acidicapsa</taxon>
    </lineage>
</organism>
<comment type="caution">
    <text evidence="2">The sequence shown here is derived from an EMBL/GenBank/DDBJ whole genome shotgun (WGS) entry which is preliminary data.</text>
</comment>
<name>A0ABW1ED70_9BACT</name>
<dbReference type="Gene3D" id="1.50.10.10">
    <property type="match status" value="1"/>
</dbReference>